<evidence type="ECO:0000256" key="4">
    <source>
        <dbReference type="ARBA" id="ARBA00022840"/>
    </source>
</evidence>
<gene>
    <name evidence="6" type="ORF">RhiirA1_466332</name>
</gene>
<dbReference type="InterPro" id="IPR051681">
    <property type="entry name" value="Ser/Thr_Kinases-Pseudokinases"/>
</dbReference>
<dbReference type="PRINTS" id="PR00109">
    <property type="entry name" value="TYRKINASE"/>
</dbReference>
<dbReference type="VEuPathDB" id="FungiDB:RhiirFUN_009748"/>
<dbReference type="PANTHER" id="PTHR44329:SF288">
    <property type="entry name" value="MITOGEN-ACTIVATED PROTEIN KINASE KINASE KINASE 20"/>
    <property type="match status" value="1"/>
</dbReference>
<keyword evidence="4" id="KW-0067">ATP-binding</keyword>
<evidence type="ECO:0000256" key="3">
    <source>
        <dbReference type="ARBA" id="ARBA00022777"/>
    </source>
</evidence>
<evidence type="ECO:0000256" key="1">
    <source>
        <dbReference type="ARBA" id="ARBA00022679"/>
    </source>
</evidence>
<dbReference type="Gene3D" id="1.10.510.10">
    <property type="entry name" value="Transferase(Phosphotransferase) domain 1"/>
    <property type="match status" value="1"/>
</dbReference>
<dbReference type="InterPro" id="IPR011009">
    <property type="entry name" value="Kinase-like_dom_sf"/>
</dbReference>
<keyword evidence="2" id="KW-0547">Nucleotide-binding</keyword>
<dbReference type="Pfam" id="PF07714">
    <property type="entry name" value="PK_Tyr_Ser-Thr"/>
    <property type="match status" value="1"/>
</dbReference>
<dbReference type="AlphaFoldDB" id="A0A2N0RE43"/>
<reference evidence="6 7" key="2">
    <citation type="submission" date="2017-10" db="EMBL/GenBank/DDBJ databases">
        <title>Genome analyses suggest a sexual origin of heterokaryosis in a supposedly ancient asexual fungus.</title>
        <authorList>
            <person name="Corradi N."/>
            <person name="Sedzielewska K."/>
            <person name="Noel J."/>
            <person name="Charron P."/>
            <person name="Farinelli L."/>
            <person name="Marton T."/>
            <person name="Kruger M."/>
            <person name="Pelin A."/>
            <person name="Brachmann A."/>
            <person name="Corradi N."/>
        </authorList>
    </citation>
    <scope>NUCLEOTIDE SEQUENCE [LARGE SCALE GENOMIC DNA]</scope>
    <source>
        <strain evidence="6 7">A1</strain>
    </source>
</reference>
<dbReference type="Proteomes" id="UP000232688">
    <property type="component" value="Unassembled WGS sequence"/>
</dbReference>
<accession>A0A2N0RE43</accession>
<evidence type="ECO:0000259" key="5">
    <source>
        <dbReference type="PROSITE" id="PS50011"/>
    </source>
</evidence>
<sequence>MEIMNSKNSFDPTPRLISSPIQIWFFPFSIDKEFCDCGNAYSNIRLFQKYCKNCSSEYIKIITNFNAYLDIYDGSGKQNITLENSSFKQIVNKNSSSIKCLNYCKFCCYERSAIICSVCYLISFTWIEFTSTFPVLHLPWWDTHGQCIVCNSKLISKSNCQKWCSYCIIIYTGCRYCLTTNIIFGITKNSQCKKCKRLSFININTLPDVKNIREYFLRLNTHNFNQIANYVNNIDENSKLLEIYSFIKKLNYFPLISILLSHIANLAGNNENSLYITIPIMFIPFNNKKNQCYCCKKNYSKTLLFEQKYCKNCLQWYIKYATSNTDSIKTAIGNLDVCIRTTNTNCDNHKPRNLDFCIREWCENCSEILYFKQIVTNQRFAFKNMDHFFKKNREKSIYKQNVSDNFFEFKLYSNYYSISFEFIESTLVKNHIPILHLPWWDAHNQCIICNSKLKFKSNCQKWCSNCFIIYTGCRYCLTTNIIFGNTEKSQCMKCKRLSLIDINMKNIKEHFLKLNTCNYNQITNYVNNIDKHSNLLEIYIFIKKLEYFDLKMYSQTIEYLENNGDYSIMPIMFIPFINDEDQCYCCKNIYSETLFKQKYCKDCLYWCIKYATSNLNIKCAIDNLDVCVRTTNTNCDKHEPKNLDFCIQGWCENCTEILYFKQIVTKHKFDFGNLDHFNEETCRLCKKLLYKQNVQDDFFEFELCSNCYSISFEFSESILILYLPWWDARNKCMICHQPLKSKSSCQKYCSNCLMVYTGCRICLTTNIIFGYINQSQCKRCKRIEKIASIDTIDTIVVDNVSGNSNIDEFLNFTKFNMNNQVYDYVNNINKNSNPLNIYKNDFALKLKIEWVPYSRITNLKEIAEGGYGKIYKASINGNIVAVKEFLNSQDPSKYFLNEIKSLYQCYDNKFEYIIKCHGITKNPMTNKFMFIMKYANGGDLHNYLQENFTKITWKKKMHILLRILDGLQAIHEKDFIHRDFHSGNILVEIIENESYKFDQYLIEDLGLSQPANNTLLSNEIYGVIPYIAPEIFKGVSFSKSSDIYSMGMIMWELTTGCKPFANIEHDTDLIYKIIDGERPKITDDTPEDFANLMKKCWNSNPNKRPSAKQVCERFDLWLNKEKDPDQFNQAEEIRLELLKSKSIGPESSRKHSKAIYTSRSLSSFISKFSSTNSMNSLEQKYLTKEYELNINDIQSPSRDFIIRNSNIH</sequence>
<dbReference type="PROSITE" id="PS50011">
    <property type="entry name" value="PROTEIN_KINASE_DOM"/>
    <property type="match status" value="1"/>
</dbReference>
<proteinExistence type="predicted"/>
<name>A0A2N0RE43_9GLOM</name>
<reference evidence="6 7" key="1">
    <citation type="submission" date="2017-10" db="EMBL/GenBank/DDBJ databases">
        <title>Extensive intraspecific genome diversity in a model arbuscular mycorrhizal fungus.</title>
        <authorList>
            <person name="Chen E.C.H."/>
            <person name="Morin E."/>
            <person name="Baudet D."/>
            <person name="Noel J."/>
            <person name="Ndikumana S."/>
            <person name="Charron P."/>
            <person name="St-Onge C."/>
            <person name="Giorgi J."/>
            <person name="Grigoriev I.V."/>
            <person name="Roux C."/>
            <person name="Martin F.M."/>
            <person name="Corradi N."/>
        </authorList>
    </citation>
    <scope>NUCLEOTIDE SEQUENCE [LARGE SCALE GENOMIC DNA]</scope>
    <source>
        <strain evidence="6 7">A1</strain>
    </source>
</reference>
<evidence type="ECO:0000313" key="6">
    <source>
        <dbReference type="EMBL" id="PKC61570.1"/>
    </source>
</evidence>
<evidence type="ECO:0000256" key="2">
    <source>
        <dbReference type="ARBA" id="ARBA00022741"/>
    </source>
</evidence>
<dbReference type="SUPFAM" id="SSF56112">
    <property type="entry name" value="Protein kinase-like (PK-like)"/>
    <property type="match status" value="1"/>
</dbReference>
<organism evidence="6 7">
    <name type="scientific">Rhizophagus irregularis</name>
    <dbReference type="NCBI Taxonomy" id="588596"/>
    <lineage>
        <taxon>Eukaryota</taxon>
        <taxon>Fungi</taxon>
        <taxon>Fungi incertae sedis</taxon>
        <taxon>Mucoromycota</taxon>
        <taxon>Glomeromycotina</taxon>
        <taxon>Glomeromycetes</taxon>
        <taxon>Glomerales</taxon>
        <taxon>Glomeraceae</taxon>
        <taxon>Rhizophagus</taxon>
    </lineage>
</organism>
<dbReference type="EMBL" id="LLXH01000966">
    <property type="protein sequence ID" value="PKC61570.1"/>
    <property type="molecule type" value="Genomic_DNA"/>
</dbReference>
<comment type="caution">
    <text evidence="6">The sequence shown here is derived from an EMBL/GenBank/DDBJ whole genome shotgun (WGS) entry which is preliminary data.</text>
</comment>
<dbReference type="VEuPathDB" id="FungiDB:RhiirA1_466332"/>
<evidence type="ECO:0000313" key="7">
    <source>
        <dbReference type="Proteomes" id="UP000232688"/>
    </source>
</evidence>
<feature type="domain" description="Protein kinase" evidence="5">
    <location>
        <begin position="856"/>
        <end position="1118"/>
    </location>
</feature>
<dbReference type="GO" id="GO:0005524">
    <property type="term" value="F:ATP binding"/>
    <property type="evidence" value="ECO:0007669"/>
    <property type="project" value="UniProtKB-KW"/>
</dbReference>
<dbReference type="InterPro" id="IPR001245">
    <property type="entry name" value="Ser-Thr/Tyr_kinase_cat_dom"/>
</dbReference>
<dbReference type="VEuPathDB" id="FungiDB:FUN_006998"/>
<dbReference type="PANTHER" id="PTHR44329">
    <property type="entry name" value="SERINE/THREONINE-PROTEIN KINASE TNNI3K-RELATED"/>
    <property type="match status" value="1"/>
</dbReference>
<protein>
    <recommendedName>
        <fullName evidence="5">Protein kinase domain-containing protein</fullName>
    </recommendedName>
</protein>
<dbReference type="InterPro" id="IPR000719">
    <property type="entry name" value="Prot_kinase_dom"/>
</dbReference>
<keyword evidence="1" id="KW-0808">Transferase</keyword>
<dbReference type="GO" id="GO:0004674">
    <property type="term" value="F:protein serine/threonine kinase activity"/>
    <property type="evidence" value="ECO:0007669"/>
    <property type="project" value="TreeGrafter"/>
</dbReference>
<keyword evidence="3" id="KW-0418">Kinase</keyword>